<feature type="transmembrane region" description="Helical" evidence="7">
    <location>
        <begin position="211"/>
        <end position="230"/>
    </location>
</feature>
<evidence type="ECO:0000256" key="1">
    <source>
        <dbReference type="ARBA" id="ARBA00004651"/>
    </source>
</evidence>
<comment type="subcellular location">
    <subcellularLocation>
        <location evidence="1">Cell membrane</location>
        <topology evidence="1">Multi-pass membrane protein</topology>
    </subcellularLocation>
</comment>
<gene>
    <name evidence="9" type="ORF">FPK29_01615</name>
</gene>
<feature type="transmembrane region" description="Helical" evidence="7">
    <location>
        <begin position="494"/>
        <end position="522"/>
    </location>
</feature>
<feature type="transmembrane region" description="Helical" evidence="7">
    <location>
        <begin position="625"/>
        <end position="645"/>
    </location>
</feature>
<evidence type="ECO:0000256" key="5">
    <source>
        <dbReference type="ARBA" id="ARBA00023136"/>
    </source>
</evidence>
<sequence>MMAVYSRVHAGVHDATDRENGSRNLRMLPAACLAWAVALLVPWLLDRNMGAVMPVSGKSGDWAKTAEESRGAMAGGSTPGGSMCMAVWIMPLALALPLLLAMVLLAIKLVCLSATEDPDCRSQICRRSPRLRRRNQLSRVCASPGQKNHRDKSRWNENHRNAPRVNTTNTKDTVYKNTTHRDIRIQWLRRFSGKRSYTGFRRYSDCKSSSFRSSSMLVSALQTLVSAWFGPRRLPMLAVLTAVALAVATAAAVGHESVRNGPAARQIRQGKALAEVHGRAVGPMSASSRRGWDCQAELKLKWVTLAGVRMPSDERIVLFARSRSCLLQQGGQYRARGLLAPPTYGRPMPWLAVENGLQQVRPPGPCRRLIARMQKAFLEQTSRLDDQGRILVPGLTMGILGNQALPGSGGSLGRPAVEPAYAARLTQNFRASGILHLMAVSGGHFMILASLLVSIMRALRSPPLLMALVLSAAYMGLGMLMVPGDSVLRAQAMGLLSALALAACRPAQSLNTLSWCVLLILILRPSMAASFGFALSCAAVLGIGLGNRRLTAFLEDHLPAFLARPLAPTLCAQAGTLPVQMLMSSGLPLLAPLANLLVTPVVDAATVTGLLALLTSWVWPPVGFLLARLTSLGTGVMAFAAKWMGEAIAPAAWPSGPVGSACLLGLGLMAVIDHRLIRLIRVRRRDCSWSTTTNVASGVPFRPSALASIRGWLQQTYGLLAQLVFKNDRCQCPVMKGDLRHDQSSAGEPFRPSGGWWRSLPQRATRQGTVCTGMCSPSGQRIHRNGRGRLRRLRLSGGGRTLSAQSDGRGFSG</sequence>
<evidence type="ECO:0000313" key="10">
    <source>
        <dbReference type="Proteomes" id="UP000317536"/>
    </source>
</evidence>
<feature type="transmembrane region" description="Helical" evidence="7">
    <location>
        <begin position="651"/>
        <end position="672"/>
    </location>
</feature>
<dbReference type="PANTHER" id="PTHR30619:SF7">
    <property type="entry name" value="BETA-LACTAMASE DOMAIN PROTEIN"/>
    <property type="match status" value="1"/>
</dbReference>
<feature type="transmembrane region" description="Helical" evidence="7">
    <location>
        <begin position="27"/>
        <end position="45"/>
    </location>
</feature>
<evidence type="ECO:0000256" key="4">
    <source>
        <dbReference type="ARBA" id="ARBA00022989"/>
    </source>
</evidence>
<feature type="transmembrane region" description="Helical" evidence="7">
    <location>
        <begin position="434"/>
        <end position="458"/>
    </location>
</feature>
<accession>A0A556RBZ1</accession>
<dbReference type="AlphaFoldDB" id="A0A556RBZ1"/>
<evidence type="ECO:0000256" key="3">
    <source>
        <dbReference type="ARBA" id="ARBA00022692"/>
    </source>
</evidence>
<protein>
    <submittedName>
        <fullName evidence="9">ComEC/Rec2 family competence protein</fullName>
    </submittedName>
</protein>
<dbReference type="InterPro" id="IPR004477">
    <property type="entry name" value="ComEC_N"/>
</dbReference>
<keyword evidence="2" id="KW-1003">Cell membrane</keyword>
<keyword evidence="3 7" id="KW-0812">Transmembrane</keyword>
<feature type="region of interest" description="Disordered" evidence="6">
    <location>
        <begin position="139"/>
        <end position="168"/>
    </location>
</feature>
<feature type="region of interest" description="Disordered" evidence="6">
    <location>
        <begin position="794"/>
        <end position="813"/>
    </location>
</feature>
<dbReference type="EMBL" id="VMHJ01000001">
    <property type="protein sequence ID" value="TSJ86410.1"/>
    <property type="molecule type" value="Genomic_DNA"/>
</dbReference>
<feature type="transmembrane region" description="Helical" evidence="7">
    <location>
        <begin position="85"/>
        <end position="107"/>
    </location>
</feature>
<reference evidence="9 10" key="1">
    <citation type="submission" date="2019-07" db="EMBL/GenBank/DDBJ databases">
        <title>Bifidobacterium asteroides genomes.</title>
        <authorList>
            <person name="Zheng H."/>
        </authorList>
    </citation>
    <scope>NUCLEOTIDE SEQUENCE [LARGE SCALE GENOMIC DNA]</scope>
    <source>
        <strain evidence="9 10">W8111</strain>
    </source>
</reference>
<proteinExistence type="predicted"/>
<feature type="transmembrane region" description="Helical" evidence="7">
    <location>
        <begin position="558"/>
        <end position="577"/>
    </location>
</feature>
<organism evidence="9 10">
    <name type="scientific">Bifidobacterium asteroides</name>
    <dbReference type="NCBI Taxonomy" id="1684"/>
    <lineage>
        <taxon>Bacteria</taxon>
        <taxon>Bacillati</taxon>
        <taxon>Actinomycetota</taxon>
        <taxon>Actinomycetes</taxon>
        <taxon>Bifidobacteriales</taxon>
        <taxon>Bifidobacteriaceae</taxon>
        <taxon>Bifidobacterium</taxon>
    </lineage>
</organism>
<evidence type="ECO:0000313" key="9">
    <source>
        <dbReference type="EMBL" id="TSJ86410.1"/>
    </source>
</evidence>
<feature type="domain" description="ComEC/Rec2-related protein" evidence="8">
    <location>
        <begin position="424"/>
        <end position="670"/>
    </location>
</feature>
<feature type="transmembrane region" description="Helical" evidence="7">
    <location>
        <begin position="464"/>
        <end position="482"/>
    </location>
</feature>
<evidence type="ECO:0000256" key="6">
    <source>
        <dbReference type="SAM" id="MobiDB-lite"/>
    </source>
</evidence>
<dbReference type="Pfam" id="PF03772">
    <property type="entry name" value="Competence"/>
    <property type="match status" value="1"/>
</dbReference>
<evidence type="ECO:0000259" key="8">
    <source>
        <dbReference type="Pfam" id="PF03772"/>
    </source>
</evidence>
<evidence type="ECO:0000256" key="7">
    <source>
        <dbReference type="SAM" id="Phobius"/>
    </source>
</evidence>
<feature type="transmembrane region" description="Helical" evidence="7">
    <location>
        <begin position="589"/>
        <end position="613"/>
    </location>
</feature>
<keyword evidence="4 7" id="KW-1133">Transmembrane helix</keyword>
<dbReference type="NCBIfam" id="TIGR00360">
    <property type="entry name" value="ComEC_N-term"/>
    <property type="match status" value="1"/>
</dbReference>
<feature type="transmembrane region" description="Helical" evidence="7">
    <location>
        <begin position="528"/>
        <end position="546"/>
    </location>
</feature>
<dbReference type="GO" id="GO:0005886">
    <property type="term" value="C:plasma membrane"/>
    <property type="evidence" value="ECO:0007669"/>
    <property type="project" value="UniProtKB-SubCell"/>
</dbReference>
<name>A0A556RBZ1_9BIFI</name>
<dbReference type="Proteomes" id="UP000317536">
    <property type="component" value="Unassembled WGS sequence"/>
</dbReference>
<feature type="transmembrane region" description="Helical" evidence="7">
    <location>
        <begin position="236"/>
        <end position="255"/>
    </location>
</feature>
<dbReference type="PANTHER" id="PTHR30619">
    <property type="entry name" value="DNA INTERNALIZATION/COMPETENCE PROTEIN COMEC/REC2"/>
    <property type="match status" value="1"/>
</dbReference>
<comment type="caution">
    <text evidence="9">The sequence shown here is derived from an EMBL/GenBank/DDBJ whole genome shotgun (WGS) entry which is preliminary data.</text>
</comment>
<evidence type="ECO:0000256" key="2">
    <source>
        <dbReference type="ARBA" id="ARBA00022475"/>
    </source>
</evidence>
<dbReference type="InterPro" id="IPR052159">
    <property type="entry name" value="Competence_DNA_uptake"/>
</dbReference>
<keyword evidence="5 7" id="KW-0472">Membrane</keyword>